<evidence type="ECO:0000313" key="3">
    <source>
        <dbReference type="EMBL" id="PYC48041.1"/>
    </source>
</evidence>
<proteinExistence type="predicted"/>
<protein>
    <recommendedName>
        <fullName evidence="2">Ice-binding protein C-terminal domain-containing protein</fullName>
    </recommendedName>
</protein>
<dbReference type="AlphaFoldDB" id="A0A2V4MMU4"/>
<feature type="chain" id="PRO_5015956926" description="Ice-binding protein C-terminal domain-containing protein" evidence="1">
    <location>
        <begin position="19"/>
        <end position="196"/>
    </location>
</feature>
<sequence>MTLSLAATLGFATSAANAAVVTYTDRAAFEAALAGETTDTLSTLSQGYSTSLDRGDYTLSGDAYGCVTGGCYDNSADGFDYPGYLWTYRGGQTFSFDTAVIGFGFDYGQPGPYSGTKLRLGGKRAGAEQGFFGVIFDEVQTEIDMRITGGSRPYLLVDNITYASEIYAPVPLPASLPLLAAGLGLLGWSARRKHCG</sequence>
<dbReference type="OrthoDB" id="8562739at2"/>
<keyword evidence="1" id="KW-0732">Signal</keyword>
<gene>
    <name evidence="3" type="ORF">DI396_08215</name>
</gene>
<organism evidence="3 4">
    <name type="scientific">Litorivita pollutaquae</name>
    <dbReference type="NCBI Taxonomy" id="2200892"/>
    <lineage>
        <taxon>Bacteria</taxon>
        <taxon>Pseudomonadati</taxon>
        <taxon>Pseudomonadota</taxon>
        <taxon>Alphaproteobacteria</taxon>
        <taxon>Rhodobacterales</taxon>
        <taxon>Paracoccaceae</taxon>
        <taxon>Litorivita</taxon>
    </lineage>
</organism>
<dbReference type="InterPro" id="IPR013424">
    <property type="entry name" value="Ice-binding_C"/>
</dbReference>
<evidence type="ECO:0000313" key="4">
    <source>
        <dbReference type="Proteomes" id="UP000248012"/>
    </source>
</evidence>
<evidence type="ECO:0000256" key="1">
    <source>
        <dbReference type="SAM" id="SignalP"/>
    </source>
</evidence>
<comment type="caution">
    <text evidence="3">The sequence shown here is derived from an EMBL/GenBank/DDBJ whole genome shotgun (WGS) entry which is preliminary data.</text>
</comment>
<keyword evidence="4" id="KW-1185">Reference proteome</keyword>
<dbReference type="Pfam" id="PF07589">
    <property type="entry name" value="PEP-CTERM"/>
    <property type="match status" value="1"/>
</dbReference>
<dbReference type="RefSeq" id="WP_110795691.1">
    <property type="nucleotide sequence ID" value="NZ_KZ826483.1"/>
</dbReference>
<feature type="domain" description="Ice-binding protein C-terminal" evidence="2">
    <location>
        <begin position="169"/>
        <end position="193"/>
    </location>
</feature>
<reference evidence="3 4" key="1">
    <citation type="submission" date="2018-05" db="EMBL/GenBank/DDBJ databases">
        <title>Oceanovita maritima gen. nov., sp. nov., a marine bacterium in the family Rhodobacteraceae isolated from surface seawater of Lundu port Xiamen, China.</title>
        <authorList>
            <person name="Hetharua B.H."/>
            <person name="Min D."/>
            <person name="Liao H."/>
            <person name="Tian Y."/>
        </authorList>
    </citation>
    <scope>NUCLEOTIDE SEQUENCE [LARGE SCALE GENOMIC DNA]</scope>
    <source>
        <strain evidence="3 4">FSX-11</strain>
    </source>
</reference>
<dbReference type="EMBL" id="QFVT01000004">
    <property type="protein sequence ID" value="PYC48041.1"/>
    <property type="molecule type" value="Genomic_DNA"/>
</dbReference>
<evidence type="ECO:0000259" key="2">
    <source>
        <dbReference type="Pfam" id="PF07589"/>
    </source>
</evidence>
<accession>A0A2V4MMU4</accession>
<name>A0A2V4MMU4_9RHOB</name>
<dbReference type="Proteomes" id="UP000248012">
    <property type="component" value="Unassembled WGS sequence"/>
</dbReference>
<feature type="signal peptide" evidence="1">
    <location>
        <begin position="1"/>
        <end position="18"/>
    </location>
</feature>